<dbReference type="EMBL" id="JARKIE010000268">
    <property type="protein sequence ID" value="KAJ7659523.1"/>
    <property type="molecule type" value="Genomic_DNA"/>
</dbReference>
<feature type="region of interest" description="Disordered" evidence="1">
    <location>
        <begin position="27"/>
        <end position="130"/>
    </location>
</feature>
<reference evidence="2" key="1">
    <citation type="submission" date="2023-03" db="EMBL/GenBank/DDBJ databases">
        <title>Massive genome expansion in bonnet fungi (Mycena s.s.) driven by repeated elements and novel gene families across ecological guilds.</title>
        <authorList>
            <consortium name="Lawrence Berkeley National Laboratory"/>
            <person name="Harder C.B."/>
            <person name="Miyauchi S."/>
            <person name="Viragh M."/>
            <person name="Kuo A."/>
            <person name="Thoen E."/>
            <person name="Andreopoulos B."/>
            <person name="Lu D."/>
            <person name="Skrede I."/>
            <person name="Drula E."/>
            <person name="Henrissat B."/>
            <person name="Morin E."/>
            <person name="Kohler A."/>
            <person name="Barry K."/>
            <person name="LaButti K."/>
            <person name="Morin E."/>
            <person name="Salamov A."/>
            <person name="Lipzen A."/>
            <person name="Mereny Z."/>
            <person name="Hegedus B."/>
            <person name="Baldrian P."/>
            <person name="Stursova M."/>
            <person name="Weitz H."/>
            <person name="Taylor A."/>
            <person name="Grigoriev I.V."/>
            <person name="Nagy L.G."/>
            <person name="Martin F."/>
            <person name="Kauserud H."/>
        </authorList>
    </citation>
    <scope>NUCLEOTIDE SEQUENCE</scope>
    <source>
        <strain evidence="2">CBHHK067</strain>
    </source>
</reference>
<feature type="compositionally biased region" description="Basic and acidic residues" evidence="1">
    <location>
        <begin position="666"/>
        <end position="682"/>
    </location>
</feature>
<protein>
    <submittedName>
        <fullName evidence="2">Uncharacterized protein</fullName>
    </submittedName>
</protein>
<gene>
    <name evidence="2" type="ORF">B0H17DRAFT_1145276</name>
</gene>
<dbReference type="Proteomes" id="UP001221757">
    <property type="component" value="Unassembled WGS sequence"/>
</dbReference>
<feature type="compositionally biased region" description="Basic residues" evidence="1">
    <location>
        <begin position="412"/>
        <end position="428"/>
    </location>
</feature>
<name>A0AAD7CRM0_MYCRO</name>
<feature type="region of interest" description="Disordered" evidence="1">
    <location>
        <begin position="181"/>
        <end position="202"/>
    </location>
</feature>
<sequence length="723" mass="78213">MERGGRTGGKRGWRKTSARFRSYIGSARRFVAQGEASGRNEEARPRRGRRAPLVDGRRRHGRVADRQRLDLEGVRDGVDLREGGGGREGKGNREKKSSARTPKAKAGEKQKGREGNTTGREPHSADTPPAQAYGALTRRATAPHSLGVGQHNDGRGAGGHAPCVAPGTPRRAAMRVADATPAKFSRGRQRSPTGTPPVRRSRLREGCRWGTYVRRKRPARLHLPTYPTPEGSRAGVVDTYAARISPPSAAAEPLRRTHAGLHKNERTPVSRAPAPRRRRHRTPHAPRTPIENARLFPPRERPPILCTDARTQNLSIALYLSAHTTPPLSASQAGEACARHSQKTAPQRAKTEDHGGPRQRTMEDQDRHGHTPPRTVHRGSTGSEDGASGDEAGVRGHGGMQPHADGQQGMKGGRRKDARQNQKWHRPSVHPTAAPTQGMKGTAKVARAATVHPVRVPPRPTSTGAKSAFVDVGRDDGVPRAEGHVEQLRVDALVAVEILLYRDAGDVFELIELKFDSEGRDVHGGDGGVSALEARQDLRRCGVGRGGRGKERDAPDGKLRERALPARLYDVVRLLEDWAGRQQMSQKIAENHRKLEIIRATSWVALQQWRSSAEPSTQERKIPNDSAEESQARGTQILTPPETVPAGREDGEAAGGGRGGGDAGEGEGREGEGAREHGEKFSEGGGLRRGGRDAGDRRGACAGAREIPTTSQFQLSSSALKFL</sequence>
<feature type="compositionally biased region" description="Basic residues" evidence="1">
    <location>
        <begin position="274"/>
        <end position="284"/>
    </location>
</feature>
<feature type="compositionally biased region" description="Basic and acidic residues" evidence="1">
    <location>
        <begin position="690"/>
        <end position="699"/>
    </location>
</feature>
<feature type="compositionally biased region" description="Basic and acidic residues" evidence="1">
    <location>
        <begin position="349"/>
        <end position="369"/>
    </location>
</feature>
<comment type="caution">
    <text evidence="2">The sequence shown here is derived from an EMBL/GenBank/DDBJ whole genome shotgun (WGS) entry which is preliminary data.</text>
</comment>
<organism evidence="2 3">
    <name type="scientific">Mycena rosella</name>
    <name type="common">Pink bonnet</name>
    <name type="synonym">Agaricus rosellus</name>
    <dbReference type="NCBI Taxonomy" id="1033263"/>
    <lineage>
        <taxon>Eukaryota</taxon>
        <taxon>Fungi</taxon>
        <taxon>Dikarya</taxon>
        <taxon>Basidiomycota</taxon>
        <taxon>Agaricomycotina</taxon>
        <taxon>Agaricomycetes</taxon>
        <taxon>Agaricomycetidae</taxon>
        <taxon>Agaricales</taxon>
        <taxon>Marasmiineae</taxon>
        <taxon>Mycenaceae</taxon>
        <taxon>Mycena</taxon>
    </lineage>
</organism>
<feature type="region of interest" description="Disordered" evidence="1">
    <location>
        <begin position="326"/>
        <end position="441"/>
    </location>
</feature>
<keyword evidence="3" id="KW-1185">Reference proteome</keyword>
<accession>A0AAD7CRM0</accession>
<dbReference type="AlphaFoldDB" id="A0AAD7CRM0"/>
<feature type="region of interest" description="Disordered" evidence="1">
    <location>
        <begin position="144"/>
        <end position="167"/>
    </location>
</feature>
<feature type="compositionally biased region" description="Gly residues" evidence="1">
    <location>
        <begin position="653"/>
        <end position="663"/>
    </location>
</feature>
<evidence type="ECO:0000313" key="3">
    <source>
        <dbReference type="Proteomes" id="UP001221757"/>
    </source>
</evidence>
<evidence type="ECO:0000256" key="1">
    <source>
        <dbReference type="SAM" id="MobiDB-lite"/>
    </source>
</evidence>
<proteinExistence type="predicted"/>
<feature type="compositionally biased region" description="Basic and acidic residues" evidence="1">
    <location>
        <begin position="105"/>
        <end position="124"/>
    </location>
</feature>
<evidence type="ECO:0000313" key="2">
    <source>
        <dbReference type="EMBL" id="KAJ7659523.1"/>
    </source>
</evidence>
<feature type="region of interest" description="Disordered" evidence="1">
    <location>
        <begin position="610"/>
        <end position="708"/>
    </location>
</feature>
<feature type="region of interest" description="Disordered" evidence="1">
    <location>
        <begin position="248"/>
        <end position="299"/>
    </location>
</feature>
<feature type="compositionally biased region" description="Basic and acidic residues" evidence="1">
    <location>
        <begin position="62"/>
        <end position="97"/>
    </location>
</feature>